<feature type="signal peptide" evidence="2">
    <location>
        <begin position="1"/>
        <end position="27"/>
    </location>
</feature>
<dbReference type="Proteomes" id="UP000005222">
    <property type="component" value="Chromosome B"/>
</dbReference>
<proteinExistence type="predicted"/>
<evidence type="ECO:0000313" key="5">
    <source>
        <dbReference type="Proteomes" id="UP000005222"/>
    </source>
</evidence>
<dbReference type="Proteomes" id="UP000005222">
    <property type="component" value="Chromosome A"/>
</dbReference>
<protein>
    <submittedName>
        <fullName evidence="3">Piso0_000408 protein</fullName>
    </submittedName>
</protein>
<dbReference type="eggNOG" id="ENOG502RR5U">
    <property type="taxonomic scope" value="Eukaryota"/>
</dbReference>
<evidence type="ECO:0000256" key="1">
    <source>
        <dbReference type="SAM" id="Phobius"/>
    </source>
</evidence>
<reference evidence="3" key="1">
    <citation type="submission" date="2011-10" db="EMBL/GenBank/DDBJ databases">
        <authorList>
            <person name="Genoscope - CEA"/>
        </authorList>
    </citation>
    <scope>NUCLEOTIDE SEQUENCE</scope>
    <source>
        <strain evidence="3">CBS 7064</strain>
    </source>
</reference>
<gene>
    <name evidence="3" type="primary">Piso0_000408</name>
    <name evidence="3" type="ORF">GNLVRS01_PISO0A08690g</name>
    <name evidence="4" type="ORF">GNLVRS01_PISO0B08757g</name>
</gene>
<dbReference type="EMBL" id="FO082058">
    <property type="protein sequence ID" value="CCE73375.1"/>
    <property type="molecule type" value="Genomic_DNA"/>
</dbReference>
<keyword evidence="1" id="KW-0812">Transmembrane</keyword>
<feature type="transmembrane region" description="Helical" evidence="1">
    <location>
        <begin position="348"/>
        <end position="366"/>
    </location>
</feature>
<accession>G8YVD1</accession>
<evidence type="ECO:0000256" key="2">
    <source>
        <dbReference type="SAM" id="SignalP"/>
    </source>
</evidence>
<organism evidence="3 5">
    <name type="scientific">Pichia sorbitophila (strain ATCC MYA-4447 / BCRC 22081 / CBS 7064 / NBRC 10061 / NRRL Y-12695)</name>
    <name type="common">Hybrid yeast</name>
    <dbReference type="NCBI Taxonomy" id="559304"/>
    <lineage>
        <taxon>Eukaryota</taxon>
        <taxon>Fungi</taxon>
        <taxon>Dikarya</taxon>
        <taxon>Ascomycota</taxon>
        <taxon>Saccharomycotina</taxon>
        <taxon>Pichiomycetes</taxon>
        <taxon>Debaryomycetaceae</taxon>
        <taxon>Millerozyma</taxon>
    </lineage>
</organism>
<dbReference type="HOGENOM" id="CLU_627026_0_0_1"/>
<evidence type="ECO:0000313" key="3">
    <source>
        <dbReference type="EMBL" id="CCE72814.1"/>
    </source>
</evidence>
<feature type="transmembrane region" description="Helical" evidence="1">
    <location>
        <begin position="305"/>
        <end position="323"/>
    </location>
</feature>
<feature type="transmembrane region" description="Helical" evidence="1">
    <location>
        <begin position="261"/>
        <end position="284"/>
    </location>
</feature>
<keyword evidence="5" id="KW-1185">Reference proteome</keyword>
<keyword evidence="1" id="KW-0472">Membrane</keyword>
<name>G8YVD1_PICSO</name>
<dbReference type="InParanoid" id="G8YVD1"/>
<keyword evidence="2" id="KW-0732">Signal</keyword>
<dbReference type="AlphaFoldDB" id="G8YVD1"/>
<feature type="chain" id="PRO_5007664797" evidence="2">
    <location>
        <begin position="28"/>
        <end position="435"/>
    </location>
</feature>
<dbReference type="OMA" id="IWINYSL"/>
<reference evidence="5" key="2">
    <citation type="journal article" date="2012" name="G3 (Bethesda)">
        <title>Pichia sorbitophila, an interspecies yeast hybrid reveals early steps of genome resolution following polyploidization.</title>
        <authorList>
            <person name="Leh Louis V."/>
            <person name="Despons L."/>
            <person name="Friedrich A."/>
            <person name="Martin T."/>
            <person name="Durrens P."/>
            <person name="Casaregola S."/>
            <person name="Neuveglise C."/>
            <person name="Fairhead C."/>
            <person name="Marck C."/>
            <person name="Cruz J.A."/>
            <person name="Straub M.L."/>
            <person name="Kugler V."/>
            <person name="Sacerdot C."/>
            <person name="Uzunov Z."/>
            <person name="Thierry A."/>
            <person name="Weiss S."/>
            <person name="Bleykasten C."/>
            <person name="De Montigny J."/>
            <person name="Jacques N."/>
            <person name="Jung P."/>
            <person name="Lemaire M."/>
            <person name="Mallet S."/>
            <person name="Morel G."/>
            <person name="Richard G.F."/>
            <person name="Sarkar A."/>
            <person name="Savel G."/>
            <person name="Schacherer J."/>
            <person name="Seret M.L."/>
            <person name="Talla E."/>
            <person name="Samson G."/>
            <person name="Jubin C."/>
            <person name="Poulain J."/>
            <person name="Vacherie B."/>
            <person name="Barbe V."/>
            <person name="Pelletier E."/>
            <person name="Sherman D.J."/>
            <person name="Westhof E."/>
            <person name="Weissenbach J."/>
            <person name="Baret P.V."/>
            <person name="Wincker P."/>
            <person name="Gaillardin C."/>
            <person name="Dujon B."/>
            <person name="Souciet J.L."/>
        </authorList>
    </citation>
    <scope>NUCLEOTIDE SEQUENCE [LARGE SCALE GENOMIC DNA]</scope>
    <source>
        <strain evidence="5">ATCC MYA-4447 / BCRC 22081 / CBS 7064 / NBRC 10061 / NRRL Y-12695</strain>
    </source>
</reference>
<sequence>MQKKKYKPLFKWVAWVLTLLVFQVSKSAEWAAFLSFNSTFKRLFDIKRSGLVREISNTDKLISRLSNIASCALLYTASLRNKRIPKDYISVYLLANYYGLLRPDKKKLKLKVCEDIELDKRLPPKVLNKTRKVVEKVSSHKEMILYSLIFGQFLSNYLTPTKYRLNHKYLSGFIKNQVFNPVWLKYSLGVNYQRIDWLNLVGSYLLQNVAVIGVFAAATLKKRLIDKYYELIYTSKEQSLKDVVKNYVMYCFHKGNSVVNFVYFPNLIAILLVSLTSPILRILNSPTQGLIYKWYKNHTKSFFKGYIKTIGFTSAFLALYFNTDEFIPDFGYSTDMQSDTKEQGNIRVIPNGVLHMVNIYLCRLIVLSKWRILKENHPNMRVLGLRNWNRIETFLMCIGVYKSMNLNDDIKHRELGEAGERLRDNNLIKYIDKIM</sequence>
<dbReference type="OrthoDB" id="4075141at2759"/>
<keyword evidence="1" id="KW-1133">Transmembrane helix</keyword>
<dbReference type="EMBL" id="FO082059">
    <property type="protein sequence ID" value="CCE72814.1"/>
    <property type="molecule type" value="Genomic_DNA"/>
</dbReference>
<evidence type="ECO:0000313" key="4">
    <source>
        <dbReference type="EMBL" id="CCE73375.1"/>
    </source>
</evidence>